<proteinExistence type="predicted"/>
<dbReference type="EMBL" id="BK015649">
    <property type="protein sequence ID" value="DAE17992.1"/>
    <property type="molecule type" value="Genomic_DNA"/>
</dbReference>
<name>A0A8S5QFY1_9CAUD</name>
<organism evidence="1">
    <name type="scientific">Siphoviridae sp. ctr8v12</name>
    <dbReference type="NCBI Taxonomy" id="2825685"/>
    <lineage>
        <taxon>Viruses</taxon>
        <taxon>Duplodnaviria</taxon>
        <taxon>Heunggongvirae</taxon>
        <taxon>Uroviricota</taxon>
        <taxon>Caudoviricetes</taxon>
    </lineage>
</organism>
<sequence>MELDFDKIIRIRKIRSVKSDLSKEENILTRPVLSDKKLIPKIYNVFTSLISDRECKPATNTVIQRKKFIFIVLYLYSPSSLAGDKMAPGLRDELSNVLGVQAKSTISNNCANLVFLYLNYMDFRKDVELLCNKIISWLKSHELVE</sequence>
<evidence type="ECO:0000313" key="1">
    <source>
        <dbReference type="EMBL" id="DAE17992.1"/>
    </source>
</evidence>
<reference evidence="1" key="1">
    <citation type="journal article" date="2021" name="Proc. Natl. Acad. Sci. U.S.A.">
        <title>A Catalog of Tens of Thousands of Viruses from Human Metagenomes Reveals Hidden Associations with Chronic Diseases.</title>
        <authorList>
            <person name="Tisza M.J."/>
            <person name="Buck C.B."/>
        </authorList>
    </citation>
    <scope>NUCLEOTIDE SEQUENCE</scope>
    <source>
        <strain evidence="1">Ctr8v12</strain>
    </source>
</reference>
<accession>A0A8S5QFY1</accession>
<protein>
    <submittedName>
        <fullName evidence="1">Uncharacterized protein</fullName>
    </submittedName>
</protein>